<dbReference type="Proteomes" id="UP000198790">
    <property type="component" value="Unassembled WGS sequence"/>
</dbReference>
<name>A0A1I1B2V3_9BACT</name>
<reference evidence="2 3" key="1">
    <citation type="submission" date="2016-10" db="EMBL/GenBank/DDBJ databases">
        <authorList>
            <person name="de Groot N.N."/>
        </authorList>
    </citation>
    <scope>NUCLEOTIDE SEQUENCE [LARGE SCALE GENOMIC DNA]</scope>
    <source>
        <strain evidence="2 3">DSM 23399</strain>
    </source>
</reference>
<dbReference type="OrthoDB" id="9781189at2"/>
<dbReference type="EMBL" id="FOKK01000010">
    <property type="protein sequence ID" value="SFB43976.1"/>
    <property type="molecule type" value="Genomic_DNA"/>
</dbReference>
<dbReference type="InterPro" id="IPR001279">
    <property type="entry name" value="Metallo-B-lactamas"/>
</dbReference>
<keyword evidence="3" id="KW-1185">Reference proteome</keyword>
<dbReference type="RefSeq" id="WP_092898463.1">
    <property type="nucleotide sequence ID" value="NZ_FOKK01000010.1"/>
</dbReference>
<proteinExistence type="predicted"/>
<accession>A0A1I1B2V3</accession>
<dbReference type="Gene3D" id="3.60.15.10">
    <property type="entry name" value="Ribonuclease Z/Hydroxyacylglutathione hydrolase-like"/>
    <property type="match status" value="1"/>
</dbReference>
<protein>
    <submittedName>
        <fullName evidence="2">Phosphoribosyl 1,2-cyclic phosphate phosphodiesterase</fullName>
    </submittedName>
</protein>
<evidence type="ECO:0000259" key="1">
    <source>
        <dbReference type="Pfam" id="PF12706"/>
    </source>
</evidence>
<dbReference type="CDD" id="cd16279">
    <property type="entry name" value="metallo-hydrolase-like_MBL-fold"/>
    <property type="match status" value="1"/>
</dbReference>
<dbReference type="SUPFAM" id="SSF56281">
    <property type="entry name" value="Metallo-hydrolase/oxidoreductase"/>
    <property type="match status" value="1"/>
</dbReference>
<dbReference type="AlphaFoldDB" id="A0A1I1B2V3"/>
<dbReference type="PANTHER" id="PTHR42663">
    <property type="entry name" value="HYDROLASE C777.06C-RELATED-RELATED"/>
    <property type="match status" value="1"/>
</dbReference>
<evidence type="ECO:0000313" key="3">
    <source>
        <dbReference type="Proteomes" id="UP000198790"/>
    </source>
</evidence>
<dbReference type="InterPro" id="IPR036866">
    <property type="entry name" value="RibonucZ/Hydroxyglut_hydro"/>
</dbReference>
<dbReference type="STRING" id="237018.SAMN04489723_11092"/>
<dbReference type="PANTHER" id="PTHR42663:SF6">
    <property type="entry name" value="HYDROLASE C777.06C-RELATED"/>
    <property type="match status" value="1"/>
</dbReference>
<sequence length="254" mass="28535">MKVTFLGTGTSQGVPVIGCECNVCKSLDFRDKRFRSSVHLQIGKLSLVIDTGPDFRSQILRAGITTLDAVLFTHEHKDHTAGLDDIRPFNFKQQKDMPVFGKLQVLEQIKREFAYIFSGKRYPGIPQVETIEIDEKPFTIEGITITPIPVLHYKLPIFGFRIGDFTYITDANYISDESLKLIEGTEILVLNALQKDPHISHFTLDEAVAMAQKIGAKETYFTHISHRLGLQDAIDQELPQGIALAYDGLQLTLD</sequence>
<dbReference type="Pfam" id="PF12706">
    <property type="entry name" value="Lactamase_B_2"/>
    <property type="match status" value="1"/>
</dbReference>
<organism evidence="2 3">
    <name type="scientific">Algoriphagus aquimarinus</name>
    <dbReference type="NCBI Taxonomy" id="237018"/>
    <lineage>
        <taxon>Bacteria</taxon>
        <taxon>Pseudomonadati</taxon>
        <taxon>Bacteroidota</taxon>
        <taxon>Cytophagia</taxon>
        <taxon>Cytophagales</taxon>
        <taxon>Cyclobacteriaceae</taxon>
        <taxon>Algoriphagus</taxon>
    </lineage>
</organism>
<evidence type="ECO:0000313" key="2">
    <source>
        <dbReference type="EMBL" id="SFB43976.1"/>
    </source>
</evidence>
<feature type="domain" description="Metallo-beta-lactamase" evidence="1">
    <location>
        <begin position="47"/>
        <end position="224"/>
    </location>
</feature>
<gene>
    <name evidence="2" type="ORF">SAMN04489723_11092</name>
</gene>